<proteinExistence type="predicted"/>
<dbReference type="PROSITE" id="PS50943">
    <property type="entry name" value="HTH_CROC1"/>
    <property type="match status" value="1"/>
</dbReference>
<dbReference type="SMART" id="SM00530">
    <property type="entry name" value="HTH_XRE"/>
    <property type="match status" value="1"/>
</dbReference>
<dbReference type="Proteomes" id="UP000001964">
    <property type="component" value="Chromosome"/>
</dbReference>
<dbReference type="OrthoDB" id="3034420at2"/>
<dbReference type="SUPFAM" id="SSF47413">
    <property type="entry name" value="lambda repressor-like DNA-binding domains"/>
    <property type="match status" value="1"/>
</dbReference>
<dbReference type="AlphaFoldDB" id="Q0AS70"/>
<keyword evidence="4" id="KW-1185">Reference proteome</keyword>
<feature type="transmembrane region" description="Helical" evidence="1">
    <location>
        <begin position="98"/>
        <end position="119"/>
    </location>
</feature>
<dbReference type="Pfam" id="PF01381">
    <property type="entry name" value="HTH_3"/>
    <property type="match status" value="1"/>
</dbReference>
<organism evidence="3 4">
    <name type="scientific">Maricaulis maris (strain MCS10)</name>
    <name type="common">Caulobacter maris</name>
    <dbReference type="NCBI Taxonomy" id="394221"/>
    <lineage>
        <taxon>Bacteria</taxon>
        <taxon>Pseudomonadati</taxon>
        <taxon>Pseudomonadota</taxon>
        <taxon>Alphaproteobacteria</taxon>
        <taxon>Maricaulales</taxon>
        <taxon>Maricaulaceae</taxon>
        <taxon>Maricaulis</taxon>
    </lineage>
</organism>
<keyword evidence="1" id="KW-0812">Transmembrane</keyword>
<feature type="transmembrane region" description="Helical" evidence="1">
    <location>
        <begin position="125"/>
        <end position="145"/>
    </location>
</feature>
<feature type="domain" description="HTH cro/C1-type" evidence="2">
    <location>
        <begin position="3"/>
        <end position="56"/>
    </location>
</feature>
<dbReference type="KEGG" id="mmr:Mmar10_0574"/>
<evidence type="ECO:0000313" key="3">
    <source>
        <dbReference type="EMBL" id="ABI64867.1"/>
    </source>
</evidence>
<dbReference type="InterPro" id="IPR010982">
    <property type="entry name" value="Lambda_DNA-bd_dom_sf"/>
</dbReference>
<dbReference type="InterPro" id="IPR001387">
    <property type="entry name" value="Cro/C1-type_HTH"/>
</dbReference>
<dbReference type="GO" id="GO:0003677">
    <property type="term" value="F:DNA binding"/>
    <property type="evidence" value="ECO:0007669"/>
    <property type="project" value="InterPro"/>
</dbReference>
<dbReference type="STRING" id="394221.Mmar10_0574"/>
<dbReference type="eggNOG" id="COG1396">
    <property type="taxonomic scope" value="Bacteria"/>
</dbReference>
<evidence type="ECO:0000256" key="1">
    <source>
        <dbReference type="SAM" id="Phobius"/>
    </source>
</evidence>
<dbReference type="Gene3D" id="1.10.260.40">
    <property type="entry name" value="lambda repressor-like DNA-binding domains"/>
    <property type="match status" value="1"/>
</dbReference>
<name>Q0AS70_MARMM</name>
<dbReference type="CDD" id="cd00093">
    <property type="entry name" value="HTH_XRE"/>
    <property type="match status" value="1"/>
</dbReference>
<gene>
    <name evidence="3" type="ordered locus">Mmar10_0574</name>
</gene>
<dbReference type="RefSeq" id="WP_011642514.1">
    <property type="nucleotide sequence ID" value="NC_008347.1"/>
</dbReference>
<sequence>MGLKSLRLEKGWSQEQLATISGLSDRTIQRAERGETPSLETVRALAASFDLSSAQLRDLIETPEETADMAANDTTPIPTADATAPAAQPLITHEWKRVLLGAAVYVAVMTWLALMQTFAGWDPELLPFIALLGGGLIATLAFVALGGAEEKKAGSDTDGHDPTD</sequence>
<evidence type="ECO:0000259" key="2">
    <source>
        <dbReference type="PROSITE" id="PS50943"/>
    </source>
</evidence>
<dbReference type="HOGENOM" id="CLU_105392_1_0_5"/>
<reference evidence="3 4" key="1">
    <citation type="submission" date="2006-08" db="EMBL/GenBank/DDBJ databases">
        <title>Complete sequence of Maricaulis maris MCS10.</title>
        <authorList>
            <consortium name="US DOE Joint Genome Institute"/>
            <person name="Copeland A."/>
            <person name="Lucas S."/>
            <person name="Lapidus A."/>
            <person name="Barry K."/>
            <person name="Detter J.C."/>
            <person name="Glavina del Rio T."/>
            <person name="Hammon N."/>
            <person name="Israni S."/>
            <person name="Dalin E."/>
            <person name="Tice H."/>
            <person name="Pitluck S."/>
            <person name="Saunders E."/>
            <person name="Brettin T."/>
            <person name="Bruce D."/>
            <person name="Han C."/>
            <person name="Tapia R."/>
            <person name="Gilna P."/>
            <person name="Schmutz J."/>
            <person name="Larimer F."/>
            <person name="Land M."/>
            <person name="Hauser L."/>
            <person name="Kyrpides N."/>
            <person name="Mikhailova N."/>
            <person name="Viollier P."/>
            <person name="Stephens C."/>
            <person name="Richardson P."/>
        </authorList>
    </citation>
    <scope>NUCLEOTIDE SEQUENCE [LARGE SCALE GENOMIC DNA]</scope>
    <source>
        <strain evidence="3 4">MCS10</strain>
    </source>
</reference>
<keyword evidence="1" id="KW-1133">Transmembrane helix</keyword>
<evidence type="ECO:0000313" key="4">
    <source>
        <dbReference type="Proteomes" id="UP000001964"/>
    </source>
</evidence>
<keyword evidence="1" id="KW-0472">Membrane</keyword>
<protein>
    <submittedName>
        <fullName evidence="3">Transcriptional regulator, XRE family</fullName>
    </submittedName>
</protein>
<dbReference type="EMBL" id="CP000449">
    <property type="protein sequence ID" value="ABI64867.1"/>
    <property type="molecule type" value="Genomic_DNA"/>
</dbReference>
<accession>Q0AS70</accession>